<dbReference type="Gene3D" id="3.10.580.10">
    <property type="entry name" value="CBS-domain"/>
    <property type="match status" value="1"/>
</dbReference>
<dbReference type="RefSeq" id="WP_076767330.1">
    <property type="nucleotide sequence ID" value="NZ_MSFI01000025.1"/>
</dbReference>
<dbReference type="GO" id="GO:0046872">
    <property type="term" value="F:metal ion binding"/>
    <property type="evidence" value="ECO:0007669"/>
    <property type="project" value="UniProtKB-KW"/>
</dbReference>
<dbReference type="AlphaFoldDB" id="A0A1V2A550"/>
<dbReference type="CDD" id="cd04604">
    <property type="entry name" value="CBS_pair_SIS_assoc"/>
    <property type="match status" value="1"/>
</dbReference>
<dbReference type="InterPro" id="IPR000644">
    <property type="entry name" value="CBS_dom"/>
</dbReference>
<evidence type="ECO:0000313" key="10">
    <source>
        <dbReference type="EMBL" id="OMP66113.1"/>
    </source>
</evidence>
<keyword evidence="3 7" id="KW-0129">CBS domain</keyword>
<dbReference type="EMBL" id="MSFI01000025">
    <property type="protein sequence ID" value="OMP66113.1"/>
    <property type="molecule type" value="Genomic_DNA"/>
</dbReference>
<keyword evidence="11" id="KW-1185">Reference proteome</keyword>
<evidence type="ECO:0000256" key="5">
    <source>
        <dbReference type="PIRSR" id="PIRSR004692-2"/>
    </source>
</evidence>
<name>A0A1V2A550_9BACI</name>
<feature type="domain" description="SIS" evidence="9">
    <location>
        <begin position="40"/>
        <end position="183"/>
    </location>
</feature>
<evidence type="ECO:0000256" key="6">
    <source>
        <dbReference type="PIRSR" id="PIRSR004692-3"/>
    </source>
</evidence>
<dbReference type="OrthoDB" id="9762536at2"/>
<keyword evidence="5" id="KW-0862">Zinc</keyword>
<dbReference type="Pfam" id="PF01380">
    <property type="entry name" value="SIS"/>
    <property type="match status" value="1"/>
</dbReference>
<dbReference type="NCBIfam" id="TIGR00393">
    <property type="entry name" value="kpsF"/>
    <property type="match status" value="1"/>
</dbReference>
<dbReference type="PIRSF" id="PIRSF004692">
    <property type="entry name" value="KdsD_KpsF"/>
    <property type="match status" value="1"/>
</dbReference>
<evidence type="ECO:0000256" key="3">
    <source>
        <dbReference type="ARBA" id="ARBA00023122"/>
    </source>
</evidence>
<evidence type="ECO:0008006" key="12">
    <source>
        <dbReference type="Google" id="ProtNLM"/>
    </source>
</evidence>
<dbReference type="GO" id="GO:1901135">
    <property type="term" value="P:carbohydrate derivative metabolic process"/>
    <property type="evidence" value="ECO:0007669"/>
    <property type="project" value="InterPro"/>
</dbReference>
<dbReference type="SUPFAM" id="SSF53697">
    <property type="entry name" value="SIS domain"/>
    <property type="match status" value="1"/>
</dbReference>
<accession>A0A1V2A550</accession>
<dbReference type="InterPro" id="IPR004800">
    <property type="entry name" value="KdsD/KpsF-type"/>
</dbReference>
<dbReference type="PANTHER" id="PTHR42745:SF1">
    <property type="entry name" value="ARABINOSE 5-PHOSPHATE ISOMERASE KDSD"/>
    <property type="match status" value="1"/>
</dbReference>
<evidence type="ECO:0000256" key="1">
    <source>
        <dbReference type="ARBA" id="ARBA00008165"/>
    </source>
</evidence>
<dbReference type="CDD" id="cd05014">
    <property type="entry name" value="SIS_Kpsf"/>
    <property type="match status" value="1"/>
</dbReference>
<feature type="site" description="Catalytically relevant" evidence="6">
    <location>
        <position position="58"/>
    </location>
</feature>
<protein>
    <recommendedName>
        <fullName evidence="12">Arabinose-5-phosphate isomerase</fullName>
    </recommendedName>
</protein>
<dbReference type="GO" id="GO:0019146">
    <property type="term" value="F:arabinose-5-phosphate isomerase activity"/>
    <property type="evidence" value="ECO:0007669"/>
    <property type="project" value="UniProtKB-ARBA"/>
</dbReference>
<dbReference type="InterPro" id="IPR035474">
    <property type="entry name" value="SIS_Kpsf"/>
</dbReference>
<dbReference type="PROSITE" id="PS51371">
    <property type="entry name" value="CBS"/>
    <property type="match status" value="2"/>
</dbReference>
<dbReference type="Proteomes" id="UP000188613">
    <property type="component" value="Unassembled WGS sequence"/>
</dbReference>
<organism evidence="10 11">
    <name type="scientific">Domibacillus epiphyticus</name>
    <dbReference type="NCBI Taxonomy" id="1714355"/>
    <lineage>
        <taxon>Bacteria</taxon>
        <taxon>Bacillati</taxon>
        <taxon>Bacillota</taxon>
        <taxon>Bacilli</taxon>
        <taxon>Bacillales</taxon>
        <taxon>Bacillaceae</taxon>
        <taxon>Domibacillus</taxon>
    </lineage>
</organism>
<reference evidence="10 11" key="1">
    <citation type="submission" date="2016-12" db="EMBL/GenBank/DDBJ databases">
        <title>Domibacillus sp. SAB 38T whole genome sequencing.</title>
        <authorList>
            <person name="Verma A."/>
            <person name="Ojha A.K."/>
            <person name="Krishnamurthi S."/>
        </authorList>
    </citation>
    <scope>NUCLEOTIDE SEQUENCE [LARGE SCALE GENOMIC DNA]</scope>
    <source>
        <strain evidence="10 11">SAB 38</strain>
    </source>
</reference>
<evidence type="ECO:0000256" key="4">
    <source>
        <dbReference type="PIRNR" id="PIRNR004692"/>
    </source>
</evidence>
<evidence type="ECO:0000256" key="2">
    <source>
        <dbReference type="ARBA" id="ARBA00022737"/>
    </source>
</evidence>
<dbReference type="InterPro" id="IPR001347">
    <property type="entry name" value="SIS_dom"/>
</dbReference>
<sequence>MTNFMKAKSNYLDSVKEVLEIEASAIKELGNHLGDEMNQAIELILKCSHRVIITGMGKSGIVGKKIAATLASTGTPSLFLHPAEGLHGDLGMVTEDDIVIAISNSGETEEILKTLPSIKRIGAKIITLVGNDQSTLAEKSNITISIGKVKEACPLGLAPTTSTTLTLALGDALAIALLKARGFTPQNFALFHPGGSLGRQLLLTVEDIIQETKKNPVAYIDDNIKDVLFIITASGLGAISIVDQSGHLTGILTDGDIRRALTAGSNIFDKLVKEFHTKNPLYAKTSMLAAEALKLMEDNKINVLPVVNENRQVIAMIHMHDLTKMGI</sequence>
<dbReference type="STRING" id="1714355.BTO28_14000"/>
<keyword evidence="5" id="KW-0479">Metal-binding</keyword>
<dbReference type="InterPro" id="IPR046348">
    <property type="entry name" value="SIS_dom_sf"/>
</dbReference>
<dbReference type="GO" id="GO:0097367">
    <property type="term" value="F:carbohydrate derivative binding"/>
    <property type="evidence" value="ECO:0007669"/>
    <property type="project" value="InterPro"/>
</dbReference>
<evidence type="ECO:0000259" key="9">
    <source>
        <dbReference type="PROSITE" id="PS51464"/>
    </source>
</evidence>
<evidence type="ECO:0000313" key="11">
    <source>
        <dbReference type="Proteomes" id="UP000188613"/>
    </source>
</evidence>
<dbReference type="FunFam" id="3.40.50.10490:FF:000011">
    <property type="entry name" value="Arabinose 5-phosphate isomerase"/>
    <property type="match status" value="1"/>
</dbReference>
<gene>
    <name evidence="10" type="ORF">BTO28_14000</name>
</gene>
<keyword evidence="2" id="KW-0677">Repeat</keyword>
<dbReference type="InterPro" id="IPR046342">
    <property type="entry name" value="CBS_dom_sf"/>
</dbReference>
<feature type="domain" description="CBS" evidence="8">
    <location>
        <begin position="276"/>
        <end position="327"/>
    </location>
</feature>
<dbReference type="Pfam" id="PF00571">
    <property type="entry name" value="CBS"/>
    <property type="match status" value="2"/>
</dbReference>
<comment type="caution">
    <text evidence="10">The sequence shown here is derived from an EMBL/GenBank/DDBJ whole genome shotgun (WGS) entry which is preliminary data.</text>
</comment>
<dbReference type="SMART" id="SM00116">
    <property type="entry name" value="CBS"/>
    <property type="match status" value="2"/>
</dbReference>
<feature type="site" description="Catalytically relevant" evidence="6">
    <location>
        <position position="151"/>
    </location>
</feature>
<feature type="binding site" evidence="5">
    <location>
        <position position="81"/>
    </location>
    <ligand>
        <name>Zn(2+)</name>
        <dbReference type="ChEBI" id="CHEBI:29105"/>
    </ligand>
</feature>
<dbReference type="GO" id="GO:0005975">
    <property type="term" value="P:carbohydrate metabolic process"/>
    <property type="evidence" value="ECO:0007669"/>
    <property type="project" value="InterPro"/>
</dbReference>
<dbReference type="Gene3D" id="3.40.50.10490">
    <property type="entry name" value="Glucose-6-phosphate isomerase like protein, domain 1"/>
    <property type="match status" value="1"/>
</dbReference>
<evidence type="ECO:0000259" key="8">
    <source>
        <dbReference type="PROSITE" id="PS51371"/>
    </source>
</evidence>
<dbReference type="PROSITE" id="PS51464">
    <property type="entry name" value="SIS"/>
    <property type="match status" value="1"/>
</dbReference>
<comment type="similarity">
    <text evidence="1 4">Belongs to the SIS family. GutQ/KpsF subfamily.</text>
</comment>
<dbReference type="InterPro" id="IPR050986">
    <property type="entry name" value="GutQ/KpsF_isomerases"/>
</dbReference>
<feature type="domain" description="CBS" evidence="8">
    <location>
        <begin position="211"/>
        <end position="270"/>
    </location>
</feature>
<dbReference type="PANTHER" id="PTHR42745">
    <property type="match status" value="1"/>
</dbReference>
<feature type="site" description="Catalytically relevant" evidence="6">
    <location>
        <position position="192"/>
    </location>
</feature>
<feature type="site" description="Catalytically relevant" evidence="6">
    <location>
        <position position="110"/>
    </location>
</feature>
<evidence type="ECO:0000256" key="7">
    <source>
        <dbReference type="PROSITE-ProRule" id="PRU00703"/>
    </source>
</evidence>
<proteinExistence type="inferred from homology"/>